<dbReference type="Proteomes" id="UP000366945">
    <property type="component" value="Unassembled WGS sequence"/>
</dbReference>
<keyword evidence="1" id="KW-0472">Membrane</keyword>
<gene>
    <name evidence="2" type="ORF">PPN31114_00260</name>
</gene>
<dbReference type="GeneID" id="300402332"/>
<organism evidence="2 3">
    <name type="scientific">Pandoraea pneumonica</name>
    <dbReference type="NCBI Taxonomy" id="2508299"/>
    <lineage>
        <taxon>Bacteria</taxon>
        <taxon>Pseudomonadati</taxon>
        <taxon>Pseudomonadota</taxon>
        <taxon>Betaproteobacteria</taxon>
        <taxon>Burkholderiales</taxon>
        <taxon>Burkholderiaceae</taxon>
        <taxon>Pandoraea</taxon>
    </lineage>
</organism>
<dbReference type="OrthoDB" id="8778547at2"/>
<reference evidence="2 3" key="1">
    <citation type="submission" date="2019-08" db="EMBL/GenBank/DDBJ databases">
        <authorList>
            <person name="Peeters C."/>
        </authorList>
    </citation>
    <scope>NUCLEOTIDE SEQUENCE [LARGE SCALE GENOMIC DNA]</scope>
    <source>
        <strain evidence="2 3">LMG 31114</strain>
    </source>
</reference>
<evidence type="ECO:0000313" key="3">
    <source>
        <dbReference type="Proteomes" id="UP000366945"/>
    </source>
</evidence>
<keyword evidence="3" id="KW-1185">Reference proteome</keyword>
<dbReference type="RefSeq" id="WP_150677697.1">
    <property type="nucleotide sequence ID" value="NZ_CABPSK010000001.1"/>
</dbReference>
<sequence length="113" mass="11744">MAEPTSSAAAAALAVVVKVLPGAVGSLIALRFIGEGLTRKQKAMSFAAGAAMSYYISPLVVVYFAITDAGAQQALGFLLGLFGLAVAKEVFKEINDADFIGALKRRFFGGLEK</sequence>
<proteinExistence type="predicted"/>
<accession>A0A5E4RML0</accession>
<evidence type="ECO:0000256" key="1">
    <source>
        <dbReference type="SAM" id="Phobius"/>
    </source>
</evidence>
<protein>
    <submittedName>
        <fullName evidence="2">Holin</fullName>
    </submittedName>
</protein>
<name>A0A5E4RML0_9BURK</name>
<keyword evidence="1" id="KW-1133">Transmembrane helix</keyword>
<evidence type="ECO:0000313" key="2">
    <source>
        <dbReference type="EMBL" id="VVD64193.1"/>
    </source>
</evidence>
<feature type="transmembrane region" description="Helical" evidence="1">
    <location>
        <begin position="46"/>
        <end position="66"/>
    </location>
</feature>
<dbReference type="EMBL" id="CABPSK010000001">
    <property type="protein sequence ID" value="VVD64193.1"/>
    <property type="molecule type" value="Genomic_DNA"/>
</dbReference>
<feature type="transmembrane region" description="Helical" evidence="1">
    <location>
        <begin position="12"/>
        <end position="34"/>
    </location>
</feature>
<keyword evidence="1" id="KW-0812">Transmembrane</keyword>
<feature type="transmembrane region" description="Helical" evidence="1">
    <location>
        <begin position="72"/>
        <end position="91"/>
    </location>
</feature>
<dbReference type="AlphaFoldDB" id="A0A5E4RML0"/>